<dbReference type="Proteomes" id="UP000317652">
    <property type="component" value="Unassembled WGS sequence"/>
</dbReference>
<name>A0A564L262_9ENTR</name>
<dbReference type="RefSeq" id="WP_142462097.1">
    <property type="nucleotide sequence ID" value="NZ_CABGGS010000043.1"/>
</dbReference>
<dbReference type="Pfam" id="PF08241">
    <property type="entry name" value="Methyltransf_11"/>
    <property type="match status" value="1"/>
</dbReference>
<dbReference type="SUPFAM" id="SSF53335">
    <property type="entry name" value="S-adenosyl-L-methionine-dependent methyltransferases"/>
    <property type="match status" value="1"/>
</dbReference>
<protein>
    <submittedName>
        <fullName evidence="5 6">Methyltransferase</fullName>
    </submittedName>
</protein>
<dbReference type="Gene3D" id="3.40.50.150">
    <property type="entry name" value="Vaccinia Virus protein VP39"/>
    <property type="match status" value="1"/>
</dbReference>
<comment type="similarity">
    <text evidence="1">Belongs to the methyltransferase superfamily.</text>
</comment>
<dbReference type="EMBL" id="CABGGS010000043">
    <property type="protein sequence ID" value="VUS75684.1"/>
    <property type="molecule type" value="Genomic_DNA"/>
</dbReference>
<evidence type="ECO:0000313" key="7">
    <source>
        <dbReference type="Proteomes" id="UP000317652"/>
    </source>
</evidence>
<dbReference type="Proteomes" id="UP000318370">
    <property type="component" value="Unassembled WGS sequence"/>
</dbReference>
<feature type="domain" description="Methyltransferase type 11" evidence="4">
    <location>
        <begin position="41"/>
        <end position="128"/>
    </location>
</feature>
<proteinExistence type="inferred from homology"/>
<dbReference type="InterPro" id="IPR013216">
    <property type="entry name" value="Methyltransf_11"/>
</dbReference>
<evidence type="ECO:0000313" key="8">
    <source>
        <dbReference type="Proteomes" id="UP000318370"/>
    </source>
</evidence>
<dbReference type="AlphaFoldDB" id="A0A564L262"/>
<keyword evidence="2 5" id="KW-0489">Methyltransferase</keyword>
<evidence type="ECO:0000256" key="2">
    <source>
        <dbReference type="ARBA" id="ARBA00022603"/>
    </source>
</evidence>
<organism evidence="5 8">
    <name type="scientific">Klebsiella spallanzanii</name>
    <dbReference type="NCBI Taxonomy" id="2587528"/>
    <lineage>
        <taxon>Bacteria</taxon>
        <taxon>Pseudomonadati</taxon>
        <taxon>Pseudomonadota</taxon>
        <taxon>Gammaproteobacteria</taxon>
        <taxon>Enterobacterales</taxon>
        <taxon>Enterobacteriaceae</taxon>
        <taxon>Klebsiella/Raoultella group</taxon>
        <taxon>Klebsiella</taxon>
    </lineage>
</organism>
<dbReference type="InterPro" id="IPR051052">
    <property type="entry name" value="Diverse_substrate_MTase"/>
</dbReference>
<evidence type="ECO:0000313" key="5">
    <source>
        <dbReference type="EMBL" id="VUS43870.1"/>
    </source>
</evidence>
<dbReference type="CDD" id="cd02440">
    <property type="entry name" value="AdoMet_MTases"/>
    <property type="match status" value="1"/>
</dbReference>
<reference evidence="7 8" key="1">
    <citation type="submission" date="2019-07" db="EMBL/GenBank/DDBJ databases">
        <authorList>
            <person name="Brisse S."/>
            <person name="Rodrigues C."/>
            <person name="Thorpe H."/>
        </authorList>
    </citation>
    <scope>NUCLEOTIDE SEQUENCE [LARGE SCALE GENOMIC DNA]</scope>
    <source>
        <strain evidence="5">SB6408</strain>
        <strain evidence="6">SB6411</strain>
    </source>
</reference>
<evidence type="ECO:0000256" key="3">
    <source>
        <dbReference type="ARBA" id="ARBA00022679"/>
    </source>
</evidence>
<dbReference type="InterPro" id="IPR029063">
    <property type="entry name" value="SAM-dependent_MTases_sf"/>
</dbReference>
<dbReference type="GO" id="GO:0008757">
    <property type="term" value="F:S-adenosylmethionine-dependent methyltransferase activity"/>
    <property type="evidence" value="ECO:0007669"/>
    <property type="project" value="InterPro"/>
</dbReference>
<dbReference type="GO" id="GO:0032259">
    <property type="term" value="P:methylation"/>
    <property type="evidence" value="ECO:0007669"/>
    <property type="project" value="UniProtKB-KW"/>
</dbReference>
<dbReference type="EMBL" id="CABGHF010000004">
    <property type="protein sequence ID" value="VUS43870.1"/>
    <property type="molecule type" value="Genomic_DNA"/>
</dbReference>
<accession>A0A564L262</accession>
<evidence type="ECO:0000259" key="4">
    <source>
        <dbReference type="Pfam" id="PF08241"/>
    </source>
</evidence>
<evidence type="ECO:0000256" key="1">
    <source>
        <dbReference type="ARBA" id="ARBA00008361"/>
    </source>
</evidence>
<dbReference type="PANTHER" id="PTHR44942:SF4">
    <property type="entry name" value="METHYLTRANSFERASE TYPE 11 DOMAIN-CONTAINING PROTEIN"/>
    <property type="match status" value="1"/>
</dbReference>
<keyword evidence="3 5" id="KW-0808">Transferase</keyword>
<keyword evidence="7" id="KW-1185">Reference proteome</keyword>
<gene>
    <name evidence="5" type="ORF">SB6408_03753</name>
    <name evidence="6" type="ORF">SB6411_02657</name>
</gene>
<evidence type="ECO:0000313" key="6">
    <source>
        <dbReference type="EMBL" id="VUS75684.1"/>
    </source>
</evidence>
<sequence length="248" mass="27854">MTSSANWFASGGETYARFRPEYPRALLDYLLSITPDQHHALDVGCGTGQLTHLLASGFDKVTGIDPGQSQIANAAPHDKIDYRVGPAERLPGDLSQINLITVAQAAHWFDLPAFYREIARVAAPRATIALISYGVLIPDETIGERFRQFYYDEIGHFWPAERKLVDEGYRTIDFPFAELTAPKMEICLEWDLAALMGYISTWSAVKRAGEAGQEKRLSRFYEDLCQIWGDPSQRRVCGWPINIRAGKL</sequence>
<dbReference type="PANTHER" id="PTHR44942">
    <property type="entry name" value="METHYLTRANSF_11 DOMAIN-CONTAINING PROTEIN"/>
    <property type="match status" value="1"/>
</dbReference>